<feature type="non-terminal residue" evidence="3">
    <location>
        <position position="46"/>
    </location>
</feature>
<dbReference type="InterPro" id="IPR025246">
    <property type="entry name" value="IS30-like_HTH"/>
</dbReference>
<feature type="domain" description="Transposase IS30-like HTH" evidence="1">
    <location>
        <begin position="5"/>
        <end position="46"/>
    </location>
</feature>
<evidence type="ECO:0000313" key="4">
    <source>
        <dbReference type="Proteomes" id="UP000315512"/>
    </source>
</evidence>
<evidence type="ECO:0000313" key="3">
    <source>
        <dbReference type="EMBL" id="TPH34446.1"/>
    </source>
</evidence>
<dbReference type="EMBL" id="SZNG01000023">
    <property type="protein sequence ID" value="TPH34446.1"/>
    <property type="molecule type" value="Genomic_DNA"/>
</dbReference>
<dbReference type="Pfam" id="PF13936">
    <property type="entry name" value="HTH_38"/>
    <property type="match status" value="1"/>
</dbReference>
<accession>A0AA46PYJ1</accession>
<proteinExistence type="predicted"/>
<protein>
    <submittedName>
        <fullName evidence="3">IS30 family transposase</fullName>
    </submittedName>
</protein>
<dbReference type="InterPro" id="IPR013324">
    <property type="entry name" value="RNA_pol_sigma_r3/r4-like"/>
</dbReference>
<name>A0AA46PYJ1_BIFLL</name>
<evidence type="ECO:0000259" key="1">
    <source>
        <dbReference type="Pfam" id="PF13936"/>
    </source>
</evidence>
<organism evidence="3 4">
    <name type="scientific">Bifidobacterium longum subsp. longum</name>
    <dbReference type="NCBI Taxonomy" id="1679"/>
    <lineage>
        <taxon>Bacteria</taxon>
        <taxon>Bacillati</taxon>
        <taxon>Actinomycetota</taxon>
        <taxon>Actinomycetes</taxon>
        <taxon>Bifidobacteriales</taxon>
        <taxon>Bifidobacteriaceae</taxon>
        <taxon>Bifidobacterium</taxon>
    </lineage>
</organism>
<reference evidence="3" key="2">
    <citation type="submission" date="2019-04" db="EMBL/GenBank/DDBJ databases">
        <authorList>
            <person name="Kok C.R."/>
            <person name="Hutkins R."/>
        </authorList>
    </citation>
    <scope>NUCLEOTIDE SEQUENCE</scope>
    <source>
        <strain evidence="3">CR15</strain>
    </source>
</reference>
<dbReference type="Proteomes" id="UP000315512">
    <property type="component" value="Unassembled WGS sequence"/>
</dbReference>
<dbReference type="AlphaFoldDB" id="A0AA46PYJ1"/>
<evidence type="ECO:0000313" key="2">
    <source>
        <dbReference type="EMBL" id="TPH33533.1"/>
    </source>
</evidence>
<dbReference type="EMBL" id="SZNG01000045">
    <property type="protein sequence ID" value="TPH33533.1"/>
    <property type="molecule type" value="Genomic_DNA"/>
</dbReference>
<dbReference type="SUPFAM" id="SSF88659">
    <property type="entry name" value="Sigma3 and sigma4 domains of RNA polymerase sigma factors"/>
    <property type="match status" value="1"/>
</dbReference>
<sequence>MGEVYSHLSEEERQVIQIEVGNGASIRGIGAMLGRSPSSISREIKR</sequence>
<dbReference type="RefSeq" id="WP_131260919.1">
    <property type="nucleotide sequence ID" value="NZ_JAESIN010000001.1"/>
</dbReference>
<comment type="caution">
    <text evidence="3">The sequence shown here is derived from an EMBL/GenBank/DDBJ whole genome shotgun (WGS) entry which is preliminary data.</text>
</comment>
<gene>
    <name evidence="3" type="ORF">FCO76_10405</name>
    <name evidence="2" type="ORF">FCO76_10735</name>
</gene>
<reference evidence="3" key="1">
    <citation type="journal article" date="2019" name="Appl. Environ. Microbiol.">
        <title>An in vitro enrichment strategy for formulating synergistic synbiotics.</title>
        <authorList>
            <person name="Kok C.R."/>
            <person name="Quintero D.F.G."/>
            <person name="Niyirora C."/>
            <person name="Rose D."/>
            <person name="Li A."/>
            <person name="Hutkins R."/>
        </authorList>
    </citation>
    <scope>NUCLEOTIDE SEQUENCE</scope>
    <source>
        <strain evidence="3">CR15</strain>
    </source>
</reference>